<dbReference type="Proteomes" id="UP001501752">
    <property type="component" value="Unassembled WGS sequence"/>
</dbReference>
<dbReference type="EMBL" id="BAABIS010000001">
    <property type="protein sequence ID" value="GAA4877487.1"/>
    <property type="molecule type" value="Genomic_DNA"/>
</dbReference>
<dbReference type="PANTHER" id="PTHR47372:SF11">
    <property type="entry name" value="RE19971P"/>
    <property type="match status" value="1"/>
</dbReference>
<keyword evidence="2" id="KW-0812">Transmembrane</keyword>
<feature type="compositionally biased region" description="Basic and acidic residues" evidence="1">
    <location>
        <begin position="210"/>
        <end position="231"/>
    </location>
</feature>
<accession>A0ABP9EH24</accession>
<organism evidence="3 4">
    <name type="scientific">Kitasatospora terrestris</name>
    <dbReference type="NCBI Taxonomy" id="258051"/>
    <lineage>
        <taxon>Bacteria</taxon>
        <taxon>Bacillati</taxon>
        <taxon>Actinomycetota</taxon>
        <taxon>Actinomycetes</taxon>
        <taxon>Kitasatosporales</taxon>
        <taxon>Streptomycetaceae</taxon>
        <taxon>Kitasatospora</taxon>
    </lineage>
</organism>
<comment type="caution">
    <text evidence="3">The sequence shown here is derived from an EMBL/GenBank/DDBJ whole genome shotgun (WGS) entry which is preliminary data.</text>
</comment>
<reference evidence="4" key="1">
    <citation type="journal article" date="2019" name="Int. J. Syst. Evol. Microbiol.">
        <title>The Global Catalogue of Microorganisms (GCM) 10K type strain sequencing project: providing services to taxonomists for standard genome sequencing and annotation.</title>
        <authorList>
            <consortium name="The Broad Institute Genomics Platform"/>
            <consortium name="The Broad Institute Genome Sequencing Center for Infectious Disease"/>
            <person name="Wu L."/>
            <person name="Ma J."/>
        </authorList>
    </citation>
    <scope>NUCLEOTIDE SEQUENCE [LARGE SCALE GENOMIC DNA]</scope>
    <source>
        <strain evidence="4">JCM 13006</strain>
    </source>
</reference>
<feature type="region of interest" description="Disordered" evidence="1">
    <location>
        <begin position="175"/>
        <end position="231"/>
    </location>
</feature>
<dbReference type="Pfam" id="PF12277">
    <property type="entry name" value="DUF3618"/>
    <property type="match status" value="1"/>
</dbReference>
<proteinExistence type="predicted"/>
<evidence type="ECO:0000313" key="4">
    <source>
        <dbReference type="Proteomes" id="UP001501752"/>
    </source>
</evidence>
<keyword evidence="4" id="KW-1185">Reference proteome</keyword>
<dbReference type="InterPro" id="IPR022062">
    <property type="entry name" value="DUF3618"/>
</dbReference>
<evidence type="ECO:0000256" key="2">
    <source>
        <dbReference type="SAM" id="Phobius"/>
    </source>
</evidence>
<dbReference type="PANTHER" id="PTHR47372">
    <property type="entry name" value="DAUER UP-REGULATED-RELATED"/>
    <property type="match status" value="1"/>
</dbReference>
<evidence type="ECO:0000313" key="3">
    <source>
        <dbReference type="EMBL" id="GAA4877487.1"/>
    </source>
</evidence>
<dbReference type="RefSeq" id="WP_345700630.1">
    <property type="nucleotide sequence ID" value="NZ_BAABIS010000001.1"/>
</dbReference>
<name>A0ABP9EH24_9ACTN</name>
<dbReference type="Gene3D" id="1.20.120.20">
    <property type="entry name" value="Apolipoprotein"/>
    <property type="match status" value="1"/>
</dbReference>
<protein>
    <submittedName>
        <fullName evidence="3">DUF3618 domain-containing protein</fullName>
    </submittedName>
</protein>
<keyword evidence="2" id="KW-0472">Membrane</keyword>
<sequence length="231" mass="24666">MGATPDQLRGEVEARRAHLAHHVDLLADRMAPRRVARRRIDASRRRLTDMKEQVMGTANDTAHGTRDLAERAGDTAGQLAHRVGDTAGQLGQRIGDTAGQASDAVQHTPARVRRQTRGNPLAAGIIAFGAGMLAGTLLPVSQAEQRAGAHLREHADDLVEPLKQAAGTAAQEIKEEMTEPARDAVESVKSTAQDALDTTKDTGRQAARTTAEEVKQTGQDAAREIRDQAGT</sequence>
<evidence type="ECO:0000256" key="1">
    <source>
        <dbReference type="SAM" id="MobiDB-lite"/>
    </source>
</evidence>
<gene>
    <name evidence="3" type="ORF">GCM10023235_66820</name>
</gene>
<keyword evidence="2" id="KW-1133">Transmembrane helix</keyword>
<feature type="transmembrane region" description="Helical" evidence="2">
    <location>
        <begin position="121"/>
        <end position="140"/>
    </location>
</feature>
<feature type="compositionally biased region" description="Basic and acidic residues" evidence="1">
    <location>
        <begin position="175"/>
        <end position="186"/>
    </location>
</feature>